<comment type="catalytic activity">
    <reaction evidence="1">
        <text>S-ubiquitinyl-[E2 ubiquitin-conjugating enzyme]-L-cysteine + [acceptor protein]-L-lysine = [E2 ubiquitin-conjugating enzyme]-L-cysteine + N(6)-ubiquitinyl-[acceptor protein]-L-lysine.</text>
        <dbReference type="EC" id="2.3.2.27"/>
    </reaction>
</comment>
<dbReference type="PANTHER" id="PTHR24103">
    <property type="entry name" value="E3 UBIQUITIN-PROTEIN LIGASE TRIM"/>
    <property type="match status" value="1"/>
</dbReference>
<evidence type="ECO:0000256" key="9">
    <source>
        <dbReference type="ARBA" id="ARBA00022771"/>
    </source>
</evidence>
<evidence type="ECO:0000256" key="11">
    <source>
        <dbReference type="ARBA" id="ARBA00022833"/>
    </source>
</evidence>
<sequence length="305" mass="35619">MAAAPLQGLCEEVTCSICLEYFKDPVITECGHNFCRACLTQSWEGSEGEEISCPQCRSNVRRSLVSNRQLANIVELTKKLRLQEETITEGKGGACGKHREPLKLFCKDDEAPICMVCKWSKEHRDHQVVPLEEAAQDYKDLIYSHLKLLEEERAEILTCKANTEEESQDLLKETKAEMEKTKERFRELHSFLNEQEERQLAHLEQVEKKIARKREEHLARLSEELSSLGGLIRKMEQKRQQPPEELLQDVRNLLQRHEYKEPFQNPVAFPPELRWEIWDIRERNQFLAEKTKQFRDSTVLSGSLL</sequence>
<evidence type="ECO:0000256" key="4">
    <source>
        <dbReference type="ARBA" id="ARBA00008518"/>
    </source>
</evidence>
<feature type="domain" description="B box-type" evidence="16">
    <location>
        <begin position="90"/>
        <end position="131"/>
    </location>
</feature>
<evidence type="ECO:0000256" key="1">
    <source>
        <dbReference type="ARBA" id="ARBA00000900"/>
    </source>
</evidence>
<dbReference type="InterPro" id="IPR000315">
    <property type="entry name" value="Znf_B-box"/>
</dbReference>
<dbReference type="SMART" id="SM00184">
    <property type="entry name" value="RING"/>
    <property type="match status" value="1"/>
</dbReference>
<protein>
    <recommendedName>
        <fullName evidence="5">RING-type E3 ubiquitin transferase</fullName>
        <ecNumber evidence="5">2.3.2.27</ecNumber>
    </recommendedName>
</protein>
<dbReference type="InterPro" id="IPR050143">
    <property type="entry name" value="TRIM/RBCC"/>
</dbReference>
<evidence type="ECO:0000256" key="14">
    <source>
        <dbReference type="SAM" id="Coils"/>
    </source>
</evidence>
<keyword evidence="11" id="KW-0862">Zinc</keyword>
<evidence type="ECO:0000259" key="15">
    <source>
        <dbReference type="PROSITE" id="PS50089"/>
    </source>
</evidence>
<dbReference type="PRINTS" id="PR01406">
    <property type="entry name" value="BBOXZNFINGER"/>
</dbReference>
<dbReference type="RefSeq" id="XP_072844860.1">
    <property type="nucleotide sequence ID" value="XM_072988759.1"/>
</dbReference>
<feature type="domain" description="RING-type" evidence="15">
    <location>
        <begin position="15"/>
        <end position="57"/>
    </location>
</feature>
<gene>
    <name evidence="18 19" type="primary">LOC140704060</name>
</gene>
<dbReference type="Proteomes" id="UP001652642">
    <property type="component" value="Chromosome 2"/>
</dbReference>
<comment type="subcellular location">
    <subcellularLocation>
        <location evidence="2">Cytoplasm</location>
    </subcellularLocation>
</comment>
<evidence type="ECO:0000259" key="16">
    <source>
        <dbReference type="PROSITE" id="PS50119"/>
    </source>
</evidence>
<evidence type="ECO:0000313" key="17">
    <source>
        <dbReference type="Proteomes" id="UP001652642"/>
    </source>
</evidence>
<keyword evidence="10" id="KW-0833">Ubl conjugation pathway</keyword>
<comment type="similarity">
    <text evidence="4">Belongs to the TRIM/RBCC family.</text>
</comment>
<dbReference type="SUPFAM" id="SSF57845">
    <property type="entry name" value="B-box zinc-binding domain"/>
    <property type="match status" value="1"/>
</dbReference>
<evidence type="ECO:0000313" key="19">
    <source>
        <dbReference type="RefSeq" id="XP_072844860.1"/>
    </source>
</evidence>
<dbReference type="EC" id="2.3.2.27" evidence="5"/>
<proteinExistence type="inferred from homology"/>
<dbReference type="Pfam" id="PF15227">
    <property type="entry name" value="zf-C3HC4_4"/>
    <property type="match status" value="1"/>
</dbReference>
<name>A0ABM5FHI5_9SAUR</name>
<dbReference type="Gene3D" id="3.30.40.10">
    <property type="entry name" value="Zinc/RING finger domain, C3HC4 (zinc finger)"/>
    <property type="match status" value="1"/>
</dbReference>
<evidence type="ECO:0000256" key="10">
    <source>
        <dbReference type="ARBA" id="ARBA00022786"/>
    </source>
</evidence>
<dbReference type="RefSeq" id="XP_072844859.1">
    <property type="nucleotide sequence ID" value="XM_072988758.1"/>
</dbReference>
<evidence type="ECO:0000256" key="3">
    <source>
        <dbReference type="ARBA" id="ARBA00004906"/>
    </source>
</evidence>
<keyword evidence="17" id="KW-1185">Reference proteome</keyword>
<dbReference type="InterPro" id="IPR001841">
    <property type="entry name" value="Znf_RING"/>
</dbReference>
<evidence type="ECO:0000256" key="2">
    <source>
        <dbReference type="ARBA" id="ARBA00004496"/>
    </source>
</evidence>
<keyword evidence="12 14" id="KW-0175">Coiled coil</keyword>
<dbReference type="Pfam" id="PF00643">
    <property type="entry name" value="zf-B_box"/>
    <property type="match status" value="1"/>
</dbReference>
<keyword evidence="7" id="KW-0808">Transferase</keyword>
<evidence type="ECO:0000313" key="18">
    <source>
        <dbReference type="RefSeq" id="XP_072844859.1"/>
    </source>
</evidence>
<accession>A0ABM5FHI5</accession>
<dbReference type="InterPro" id="IPR017907">
    <property type="entry name" value="Znf_RING_CS"/>
</dbReference>
<dbReference type="GeneID" id="140704060"/>
<dbReference type="SUPFAM" id="SSF57850">
    <property type="entry name" value="RING/U-box"/>
    <property type="match status" value="1"/>
</dbReference>
<dbReference type="CDD" id="cd16594">
    <property type="entry name" value="RING-HC_TRIM7-like_C-IV"/>
    <property type="match status" value="1"/>
</dbReference>
<dbReference type="Gene3D" id="3.30.160.60">
    <property type="entry name" value="Classic Zinc Finger"/>
    <property type="match status" value="1"/>
</dbReference>
<dbReference type="PROSITE" id="PS50119">
    <property type="entry name" value="ZF_BBOX"/>
    <property type="match status" value="1"/>
</dbReference>
<evidence type="ECO:0000256" key="7">
    <source>
        <dbReference type="ARBA" id="ARBA00022679"/>
    </source>
</evidence>
<evidence type="ECO:0000256" key="5">
    <source>
        <dbReference type="ARBA" id="ARBA00012483"/>
    </source>
</evidence>
<evidence type="ECO:0000256" key="12">
    <source>
        <dbReference type="ARBA" id="ARBA00023054"/>
    </source>
</evidence>
<reference evidence="17 18" key="1">
    <citation type="submission" date="2025-05" db="UniProtKB">
        <authorList>
            <consortium name="RefSeq"/>
        </authorList>
    </citation>
    <scope>NUCLEOTIDE SEQUENCE [LARGE SCALE GENOMIC DNA]</scope>
</reference>
<dbReference type="CDD" id="cd19762">
    <property type="entry name" value="Bbox2_TRIM7-like"/>
    <property type="match status" value="1"/>
</dbReference>
<comment type="pathway">
    <text evidence="3">Protein modification; protein ubiquitination.</text>
</comment>
<keyword evidence="9 13" id="KW-0863">Zinc-finger</keyword>
<dbReference type="PROSITE" id="PS00518">
    <property type="entry name" value="ZF_RING_1"/>
    <property type="match status" value="1"/>
</dbReference>
<evidence type="ECO:0000256" key="13">
    <source>
        <dbReference type="PROSITE-ProRule" id="PRU00024"/>
    </source>
</evidence>
<evidence type="ECO:0000256" key="6">
    <source>
        <dbReference type="ARBA" id="ARBA00022490"/>
    </source>
</evidence>
<dbReference type="PROSITE" id="PS50089">
    <property type="entry name" value="ZF_RING_2"/>
    <property type="match status" value="1"/>
</dbReference>
<organism evidence="17 18">
    <name type="scientific">Pogona vitticeps</name>
    <name type="common">central bearded dragon</name>
    <dbReference type="NCBI Taxonomy" id="103695"/>
    <lineage>
        <taxon>Eukaryota</taxon>
        <taxon>Metazoa</taxon>
        <taxon>Chordata</taxon>
        <taxon>Craniata</taxon>
        <taxon>Vertebrata</taxon>
        <taxon>Euteleostomi</taxon>
        <taxon>Lepidosauria</taxon>
        <taxon>Squamata</taxon>
        <taxon>Bifurcata</taxon>
        <taxon>Unidentata</taxon>
        <taxon>Episquamata</taxon>
        <taxon>Toxicofera</taxon>
        <taxon>Iguania</taxon>
        <taxon>Acrodonta</taxon>
        <taxon>Agamidae</taxon>
        <taxon>Amphibolurinae</taxon>
        <taxon>Pogona</taxon>
    </lineage>
</organism>
<dbReference type="InterPro" id="IPR013083">
    <property type="entry name" value="Znf_RING/FYVE/PHD"/>
</dbReference>
<feature type="coiled-coil region" evidence="14">
    <location>
        <begin position="146"/>
        <end position="238"/>
    </location>
</feature>
<keyword evidence="8" id="KW-0479">Metal-binding</keyword>
<evidence type="ECO:0000256" key="8">
    <source>
        <dbReference type="ARBA" id="ARBA00022723"/>
    </source>
</evidence>
<dbReference type="SMART" id="SM00336">
    <property type="entry name" value="BBOX"/>
    <property type="match status" value="1"/>
</dbReference>
<keyword evidence="6" id="KW-0963">Cytoplasm</keyword>
<dbReference type="InterPro" id="IPR020457">
    <property type="entry name" value="Znf_B-box_chordata"/>
</dbReference>